<gene>
    <name evidence="6" type="ORF">AVO45_09945</name>
</gene>
<proteinExistence type="inferred from homology"/>
<dbReference type="GO" id="GO:0046872">
    <property type="term" value="F:metal ion binding"/>
    <property type="evidence" value="ECO:0007669"/>
    <property type="project" value="UniProtKB-KW"/>
</dbReference>
<dbReference type="InterPro" id="IPR006439">
    <property type="entry name" value="HAD-SF_hydro_IA"/>
</dbReference>
<evidence type="ECO:0000256" key="2">
    <source>
        <dbReference type="ARBA" id="ARBA00007958"/>
    </source>
</evidence>
<evidence type="ECO:0000256" key="3">
    <source>
        <dbReference type="ARBA" id="ARBA00022723"/>
    </source>
</evidence>
<dbReference type="Pfam" id="PF13242">
    <property type="entry name" value="Hydrolase_like"/>
    <property type="match status" value="1"/>
</dbReference>
<keyword evidence="4" id="KW-0460">Magnesium</keyword>
<dbReference type="Proteomes" id="UP000053791">
    <property type="component" value="Unassembled WGS sequence"/>
</dbReference>
<evidence type="ECO:0000313" key="6">
    <source>
        <dbReference type="EMBL" id="KUJ76816.1"/>
    </source>
</evidence>
<reference evidence="6 7" key="1">
    <citation type="submission" date="2015-12" db="EMBL/GenBank/DDBJ databases">
        <authorList>
            <person name="Shamseldin A."/>
            <person name="Moawad H."/>
            <person name="Abd El-Rahim W.M."/>
            <person name="Sadowsky M.J."/>
        </authorList>
    </citation>
    <scope>NUCLEOTIDE SEQUENCE [LARGE SCALE GENOMIC DNA]</scope>
    <source>
        <strain evidence="6 7">ZGT118</strain>
    </source>
</reference>
<dbReference type="PANTHER" id="PTHR19288:SF46">
    <property type="entry name" value="HALOACID DEHALOGENASE-LIKE HYDROLASE DOMAIN-CONTAINING PROTEIN 2"/>
    <property type="match status" value="1"/>
</dbReference>
<dbReference type="InterPro" id="IPR036412">
    <property type="entry name" value="HAD-like_sf"/>
</dbReference>
<dbReference type="AlphaFoldDB" id="A0A0X3TQU1"/>
<evidence type="ECO:0000313" key="7">
    <source>
        <dbReference type="Proteomes" id="UP000053791"/>
    </source>
</evidence>
<comment type="cofactor">
    <cofactor evidence="1">
        <name>Mg(2+)</name>
        <dbReference type="ChEBI" id="CHEBI:18420"/>
    </cofactor>
</comment>
<keyword evidence="3" id="KW-0479">Metal-binding</keyword>
<evidence type="ECO:0000256" key="5">
    <source>
        <dbReference type="ARBA" id="ARBA00039666"/>
    </source>
</evidence>
<dbReference type="OrthoDB" id="148966at2"/>
<dbReference type="InterPro" id="IPR023214">
    <property type="entry name" value="HAD_sf"/>
</dbReference>
<dbReference type="Gene3D" id="3.40.50.1000">
    <property type="entry name" value="HAD superfamily/HAD-like"/>
    <property type="match status" value="2"/>
</dbReference>
<evidence type="ECO:0000256" key="1">
    <source>
        <dbReference type="ARBA" id="ARBA00001946"/>
    </source>
</evidence>
<accession>A0A0X3TQU1</accession>
<dbReference type="STRING" id="1685379.AVO45_09945"/>
<keyword evidence="7" id="KW-1185">Reference proteome</keyword>
<organism evidence="6 7">
    <name type="scientific">Ruegeria marisrubri</name>
    <dbReference type="NCBI Taxonomy" id="1685379"/>
    <lineage>
        <taxon>Bacteria</taxon>
        <taxon>Pseudomonadati</taxon>
        <taxon>Pseudomonadota</taxon>
        <taxon>Alphaproteobacteria</taxon>
        <taxon>Rhodobacterales</taxon>
        <taxon>Roseobacteraceae</taxon>
        <taxon>Ruegeria</taxon>
    </lineage>
</organism>
<dbReference type="RefSeq" id="WP_068347609.1">
    <property type="nucleotide sequence ID" value="NZ_LQBQ01000034.1"/>
</dbReference>
<dbReference type="InterPro" id="IPR006357">
    <property type="entry name" value="HAD-SF_hydro_IIA"/>
</dbReference>
<dbReference type="NCBIfam" id="TIGR01549">
    <property type="entry name" value="HAD-SF-IA-v1"/>
    <property type="match status" value="1"/>
</dbReference>
<comment type="caution">
    <text evidence="6">The sequence shown here is derived from an EMBL/GenBank/DDBJ whole genome shotgun (WGS) entry which is preliminary data.</text>
</comment>
<dbReference type="GO" id="GO:0016791">
    <property type="term" value="F:phosphatase activity"/>
    <property type="evidence" value="ECO:0007669"/>
    <property type="project" value="InterPro"/>
</dbReference>
<dbReference type="PANTHER" id="PTHR19288">
    <property type="entry name" value="4-NITROPHENYLPHOSPHATASE-RELATED"/>
    <property type="match status" value="1"/>
</dbReference>
<dbReference type="EMBL" id="LQBQ01000034">
    <property type="protein sequence ID" value="KUJ76816.1"/>
    <property type="molecule type" value="Genomic_DNA"/>
</dbReference>
<comment type="similarity">
    <text evidence="2">Belongs to the HAD-like hydrolase superfamily.</text>
</comment>
<dbReference type="InterPro" id="IPR006355">
    <property type="entry name" value="LHPP/HDHD2"/>
</dbReference>
<dbReference type="SUPFAM" id="SSF56784">
    <property type="entry name" value="HAD-like"/>
    <property type="match status" value="1"/>
</dbReference>
<name>A0A0X3TQU1_9RHOB</name>
<keyword evidence="6" id="KW-0378">Hydrolase</keyword>
<sequence>MIRGVMLDIAGVLVQGADIIVGADEALRRLRAAGLPVRFLTNTTRRPKRQVLEQLAASGIAADPDEVLTPAAAARDWLVANGYAPHLLVYPGLEEDFAGCPQGGRVAVVVGDAGPYFTYDRLNAAFRAIEAGAPFLALAENRVFKDADGKLSLDAGAFVRALEFSSGTQAQLFGKPAAAFFQAAAQSMGCKPGDCVMIGDDAESDVAGALAAGVGRGILVQTGKYRAGDESRFDPRPSAVVRDVAEAVDLILKDRAK</sequence>
<protein>
    <recommendedName>
        <fullName evidence="5">Haloacid dehalogenase-like hydrolase domain-containing protein 2</fullName>
    </recommendedName>
</protein>
<evidence type="ECO:0000256" key="4">
    <source>
        <dbReference type="ARBA" id="ARBA00022842"/>
    </source>
</evidence>
<dbReference type="Pfam" id="PF13344">
    <property type="entry name" value="Hydrolase_6"/>
    <property type="match status" value="1"/>
</dbReference>
<dbReference type="NCBIfam" id="TIGR01458">
    <property type="entry name" value="HAD-SF-IIA-hyp3"/>
    <property type="match status" value="1"/>
</dbReference>
<dbReference type="GO" id="GO:0005737">
    <property type="term" value="C:cytoplasm"/>
    <property type="evidence" value="ECO:0007669"/>
    <property type="project" value="TreeGrafter"/>
</dbReference>